<keyword evidence="3" id="KW-1185">Reference proteome</keyword>
<dbReference type="Gene3D" id="3.40.1000.10">
    <property type="entry name" value="Mog1/PsbP, alpha/beta/alpha sandwich"/>
    <property type="match status" value="1"/>
</dbReference>
<gene>
    <name evidence="2" type="ORF">EZV62_025583</name>
</gene>
<evidence type="ECO:0000313" key="2">
    <source>
        <dbReference type="EMBL" id="TXG49708.1"/>
    </source>
</evidence>
<dbReference type="InterPro" id="IPR002683">
    <property type="entry name" value="PsbP_C"/>
</dbReference>
<name>A0A5C7GY90_9ROSI</name>
<dbReference type="AlphaFoldDB" id="A0A5C7GY90"/>
<dbReference type="NCBIfam" id="NF040946">
    <property type="entry name" value="PSII_PsbP"/>
    <property type="match status" value="1"/>
</dbReference>
<sequence length="240" mass="26728">MASLQNSPSIHRTLLPNSLPQKNSVSPVVCRRSISFLVRAENISMASTSICQDNCRRRQMIAVGVVAPWVSILNQSPASFAAESKKGFLSVTDKNDGYSFVYPFGWQEVSIEGQDKVFKDVIEPLESVSVTKIPTSKQDVRDFGSPQEVAQILINKFLAPPTQKTKIIAAAEHEADGKIYYTFEFTAQAPNYIRHALGAVTVGNGKFFTLTTGANQRRWDKMKDRLETIIDSFKTFDVLM</sequence>
<organism evidence="2 3">
    <name type="scientific">Acer yangbiense</name>
    <dbReference type="NCBI Taxonomy" id="1000413"/>
    <lineage>
        <taxon>Eukaryota</taxon>
        <taxon>Viridiplantae</taxon>
        <taxon>Streptophyta</taxon>
        <taxon>Embryophyta</taxon>
        <taxon>Tracheophyta</taxon>
        <taxon>Spermatophyta</taxon>
        <taxon>Magnoliopsida</taxon>
        <taxon>eudicotyledons</taxon>
        <taxon>Gunneridae</taxon>
        <taxon>Pentapetalae</taxon>
        <taxon>rosids</taxon>
        <taxon>malvids</taxon>
        <taxon>Sapindales</taxon>
        <taxon>Sapindaceae</taxon>
        <taxon>Hippocastanoideae</taxon>
        <taxon>Acereae</taxon>
        <taxon>Acer</taxon>
    </lineage>
</organism>
<comment type="caution">
    <text evidence="2">The sequence shown here is derived from an EMBL/GenBank/DDBJ whole genome shotgun (WGS) entry which is preliminary data.</text>
</comment>
<protein>
    <recommendedName>
        <fullName evidence="1">PsbP C-terminal domain-containing protein</fullName>
    </recommendedName>
</protein>
<accession>A0A5C7GY90</accession>
<dbReference type="Proteomes" id="UP000323000">
    <property type="component" value="Chromosome 12"/>
</dbReference>
<dbReference type="Pfam" id="PF01789">
    <property type="entry name" value="PsbP"/>
    <property type="match status" value="1"/>
</dbReference>
<proteinExistence type="predicted"/>
<dbReference type="GO" id="GO:0005509">
    <property type="term" value="F:calcium ion binding"/>
    <property type="evidence" value="ECO:0007669"/>
    <property type="project" value="InterPro"/>
</dbReference>
<evidence type="ECO:0000313" key="3">
    <source>
        <dbReference type="Proteomes" id="UP000323000"/>
    </source>
</evidence>
<dbReference type="OrthoDB" id="2014109at2759"/>
<reference evidence="3" key="1">
    <citation type="journal article" date="2019" name="Gigascience">
        <title>De novo genome assembly of the endangered Acer yangbiense, a plant species with extremely small populations endemic to Yunnan Province, China.</title>
        <authorList>
            <person name="Yang J."/>
            <person name="Wariss H.M."/>
            <person name="Tao L."/>
            <person name="Zhang R."/>
            <person name="Yun Q."/>
            <person name="Hollingsworth P."/>
            <person name="Dao Z."/>
            <person name="Luo G."/>
            <person name="Guo H."/>
            <person name="Ma Y."/>
            <person name="Sun W."/>
        </authorList>
    </citation>
    <scope>NUCLEOTIDE SEQUENCE [LARGE SCALE GENOMIC DNA]</scope>
    <source>
        <strain evidence="3">cv. Malutang</strain>
    </source>
</reference>
<dbReference type="PANTHER" id="PTHR31407:SF4">
    <property type="entry name" value="PSBP-LIKE PROTEIN 1, CHLOROPLASTIC"/>
    <property type="match status" value="1"/>
</dbReference>
<evidence type="ECO:0000259" key="1">
    <source>
        <dbReference type="Pfam" id="PF01789"/>
    </source>
</evidence>
<dbReference type="GO" id="GO:0015979">
    <property type="term" value="P:photosynthesis"/>
    <property type="evidence" value="ECO:0007669"/>
    <property type="project" value="InterPro"/>
</dbReference>
<dbReference type="EMBL" id="VAHF01000012">
    <property type="protein sequence ID" value="TXG49708.1"/>
    <property type="molecule type" value="Genomic_DNA"/>
</dbReference>
<dbReference type="GO" id="GO:0019898">
    <property type="term" value="C:extrinsic component of membrane"/>
    <property type="evidence" value="ECO:0007669"/>
    <property type="project" value="InterPro"/>
</dbReference>
<dbReference type="GO" id="GO:0009654">
    <property type="term" value="C:photosystem II oxygen evolving complex"/>
    <property type="evidence" value="ECO:0007669"/>
    <property type="project" value="InterPro"/>
</dbReference>
<dbReference type="SUPFAM" id="SSF55724">
    <property type="entry name" value="Mog1p/PsbP-like"/>
    <property type="match status" value="1"/>
</dbReference>
<feature type="domain" description="PsbP C-terminal" evidence="1">
    <location>
        <begin position="86"/>
        <end position="234"/>
    </location>
</feature>
<dbReference type="PANTHER" id="PTHR31407">
    <property type="match status" value="1"/>
</dbReference>
<dbReference type="InterPro" id="IPR016123">
    <property type="entry name" value="Mog1/PsbP_a/b/a-sand"/>
</dbReference>